<accession>A0ABX7M0Q8</accession>
<dbReference type="Pfam" id="PF07690">
    <property type="entry name" value="MFS_1"/>
    <property type="match status" value="1"/>
</dbReference>
<feature type="transmembrane region" description="Helical" evidence="9">
    <location>
        <begin position="308"/>
        <end position="329"/>
    </location>
</feature>
<dbReference type="Proteomes" id="UP000663570">
    <property type="component" value="Chromosome"/>
</dbReference>
<dbReference type="InterPro" id="IPR036259">
    <property type="entry name" value="MFS_trans_sf"/>
</dbReference>
<reference evidence="11 12" key="1">
    <citation type="submission" date="2021-02" db="EMBL/GenBank/DDBJ databases">
        <title>Niveibacterium changnyeongensis HC41.</title>
        <authorList>
            <person name="Kang M."/>
        </authorList>
    </citation>
    <scope>NUCLEOTIDE SEQUENCE [LARGE SCALE GENOMIC DNA]</scope>
    <source>
        <strain evidence="11 12">HC41</strain>
    </source>
</reference>
<evidence type="ECO:0000256" key="1">
    <source>
        <dbReference type="ARBA" id="ARBA00004651"/>
    </source>
</evidence>
<protein>
    <recommendedName>
        <fullName evidence="8">Multidrug efflux pump Tap</fullName>
    </recommendedName>
</protein>
<dbReference type="RefSeq" id="WP_206252814.1">
    <property type="nucleotide sequence ID" value="NZ_CP071060.1"/>
</dbReference>
<comment type="similarity">
    <text evidence="7">Belongs to the major facilitator superfamily. Drug:H(+) antiporter-3 (DHA3) (TC 2.A.1.21) family.</text>
</comment>
<sequence length="432" mass="45463">MFDRFSALGSDFHRLLMSDALTLLALMVGQVAMPWWIASEGGARDLALYGAVTSAFALVAMPLLSPLGDRLPKRQLIFGALVAFTIASMGVAALASIHYYRLGVLIALGAVPALAMAALLPAVSSFSTELVQPQLLSRAMTLQQTAQATGRMVGPAIGGVVLGAVGTAITLWLNAALLACAAAAARHLPSGVRPHAHKRRWRVDLVAGMRANWRIPMERGWILVNFLSWIFLFPTFTILVPLKVQSLGLSGTWLGLCEAGLSLGMLLGSLGGSHWMINRFGRFGTRVGAAVVQGAALALAGLTTNGLWLVAGFVIAGFMNAAMVLVGLTHRMLARPQAYRARMVAGAVTTTHIAGMIGPALAGAALLHASVATVFTGFGLLGGIVALGLVVVPGFRAFMRLEHEAVDNFYGRNFPQAFLDAEPDPSLQCSTT</sequence>
<evidence type="ECO:0000313" key="11">
    <source>
        <dbReference type="EMBL" id="QSI75345.1"/>
    </source>
</evidence>
<evidence type="ECO:0000256" key="3">
    <source>
        <dbReference type="ARBA" id="ARBA00022475"/>
    </source>
</evidence>
<feature type="transmembrane region" description="Helical" evidence="9">
    <location>
        <begin position="220"/>
        <end position="240"/>
    </location>
</feature>
<dbReference type="PROSITE" id="PS50850">
    <property type="entry name" value="MFS"/>
    <property type="match status" value="1"/>
</dbReference>
<feature type="transmembrane region" description="Helical" evidence="9">
    <location>
        <begin position="341"/>
        <end position="361"/>
    </location>
</feature>
<keyword evidence="3" id="KW-1003">Cell membrane</keyword>
<evidence type="ECO:0000256" key="6">
    <source>
        <dbReference type="ARBA" id="ARBA00023136"/>
    </source>
</evidence>
<evidence type="ECO:0000256" key="5">
    <source>
        <dbReference type="ARBA" id="ARBA00022989"/>
    </source>
</evidence>
<keyword evidence="6 9" id="KW-0472">Membrane</keyword>
<evidence type="ECO:0000313" key="12">
    <source>
        <dbReference type="Proteomes" id="UP000663570"/>
    </source>
</evidence>
<feature type="domain" description="Major facilitator superfamily (MFS) profile" evidence="10">
    <location>
        <begin position="1"/>
        <end position="400"/>
    </location>
</feature>
<keyword evidence="2" id="KW-0813">Transport</keyword>
<comment type="subcellular location">
    <subcellularLocation>
        <location evidence="1">Cell membrane</location>
        <topology evidence="1">Multi-pass membrane protein</topology>
    </subcellularLocation>
</comment>
<proteinExistence type="inferred from homology"/>
<feature type="transmembrane region" description="Helical" evidence="9">
    <location>
        <begin position="102"/>
        <end position="123"/>
    </location>
</feature>
<evidence type="ECO:0000256" key="9">
    <source>
        <dbReference type="SAM" id="Phobius"/>
    </source>
</evidence>
<gene>
    <name evidence="11" type="ORF">JY500_12560</name>
</gene>
<keyword evidence="12" id="KW-1185">Reference proteome</keyword>
<feature type="transmembrane region" description="Helical" evidence="9">
    <location>
        <begin position="283"/>
        <end position="302"/>
    </location>
</feature>
<keyword evidence="5 9" id="KW-1133">Transmembrane helix</keyword>
<evidence type="ECO:0000256" key="7">
    <source>
        <dbReference type="ARBA" id="ARBA00038075"/>
    </source>
</evidence>
<dbReference type="PANTHER" id="PTHR23513">
    <property type="entry name" value="INTEGRAL MEMBRANE EFFLUX PROTEIN-RELATED"/>
    <property type="match status" value="1"/>
</dbReference>
<dbReference type="SUPFAM" id="SSF103473">
    <property type="entry name" value="MFS general substrate transporter"/>
    <property type="match status" value="1"/>
</dbReference>
<dbReference type="InterPro" id="IPR011701">
    <property type="entry name" value="MFS"/>
</dbReference>
<dbReference type="Gene3D" id="1.20.1250.20">
    <property type="entry name" value="MFS general substrate transporter like domains"/>
    <property type="match status" value="1"/>
</dbReference>
<dbReference type="PANTHER" id="PTHR23513:SF9">
    <property type="entry name" value="ENTEROBACTIN EXPORTER ENTS"/>
    <property type="match status" value="1"/>
</dbReference>
<evidence type="ECO:0000259" key="10">
    <source>
        <dbReference type="PROSITE" id="PS50850"/>
    </source>
</evidence>
<evidence type="ECO:0000256" key="2">
    <source>
        <dbReference type="ARBA" id="ARBA00022448"/>
    </source>
</evidence>
<name>A0ABX7M0Q8_9RHOO</name>
<dbReference type="EMBL" id="CP071060">
    <property type="protein sequence ID" value="QSI75345.1"/>
    <property type="molecule type" value="Genomic_DNA"/>
</dbReference>
<dbReference type="InterPro" id="IPR020846">
    <property type="entry name" value="MFS_dom"/>
</dbReference>
<feature type="transmembrane region" description="Helical" evidence="9">
    <location>
        <begin position="76"/>
        <end position="95"/>
    </location>
</feature>
<feature type="transmembrane region" description="Helical" evidence="9">
    <location>
        <begin position="160"/>
        <end position="185"/>
    </location>
</feature>
<keyword evidence="4 9" id="KW-0812">Transmembrane</keyword>
<feature type="transmembrane region" description="Helical" evidence="9">
    <location>
        <begin position="46"/>
        <end position="64"/>
    </location>
</feature>
<organism evidence="11 12">
    <name type="scientific">Niveibacterium microcysteis</name>
    <dbReference type="NCBI Taxonomy" id="2811415"/>
    <lineage>
        <taxon>Bacteria</taxon>
        <taxon>Pseudomonadati</taxon>
        <taxon>Pseudomonadota</taxon>
        <taxon>Betaproteobacteria</taxon>
        <taxon>Rhodocyclales</taxon>
        <taxon>Rhodocyclaceae</taxon>
        <taxon>Niveibacterium</taxon>
    </lineage>
</organism>
<evidence type="ECO:0000256" key="4">
    <source>
        <dbReference type="ARBA" id="ARBA00022692"/>
    </source>
</evidence>
<evidence type="ECO:0000256" key="8">
    <source>
        <dbReference type="ARBA" id="ARBA00040914"/>
    </source>
</evidence>
<feature type="transmembrane region" description="Helical" evidence="9">
    <location>
        <begin position="367"/>
        <end position="392"/>
    </location>
</feature>
<feature type="transmembrane region" description="Helical" evidence="9">
    <location>
        <begin position="20"/>
        <end position="39"/>
    </location>
</feature>
<feature type="transmembrane region" description="Helical" evidence="9">
    <location>
        <begin position="252"/>
        <end position="271"/>
    </location>
</feature>